<organism evidence="2 3">
    <name type="scientific">Deinococcus aquaticus</name>
    <dbReference type="NCBI Taxonomy" id="328692"/>
    <lineage>
        <taxon>Bacteria</taxon>
        <taxon>Thermotogati</taxon>
        <taxon>Deinococcota</taxon>
        <taxon>Deinococci</taxon>
        <taxon>Deinococcales</taxon>
        <taxon>Deinococcaceae</taxon>
        <taxon>Deinococcus</taxon>
    </lineage>
</organism>
<name>A0ABY7UZN6_9DEIO</name>
<keyword evidence="1" id="KW-0472">Membrane</keyword>
<gene>
    <name evidence="2" type="ORF">M8445_13595</name>
</gene>
<feature type="transmembrane region" description="Helical" evidence="1">
    <location>
        <begin position="108"/>
        <end position="132"/>
    </location>
</feature>
<keyword evidence="1" id="KW-0812">Transmembrane</keyword>
<proteinExistence type="predicted"/>
<feature type="transmembrane region" description="Helical" evidence="1">
    <location>
        <begin position="47"/>
        <end position="69"/>
    </location>
</feature>
<evidence type="ECO:0000313" key="3">
    <source>
        <dbReference type="Proteomes" id="UP001217044"/>
    </source>
</evidence>
<protein>
    <submittedName>
        <fullName evidence="2">Rod shape-determining protein MreD</fullName>
    </submittedName>
</protein>
<dbReference type="EMBL" id="CP115165">
    <property type="protein sequence ID" value="WDA58367.1"/>
    <property type="molecule type" value="Genomic_DNA"/>
</dbReference>
<sequence length="179" mass="19127">MRNAYPVPRGPLRWVKLLVYAALLIAAQGVLSRLSDAAGIPAPDLFLLTGAALVWRLPPAWALAAAYGVGLGQDLLGSGTLGLHAAGVMGGALLALLVRRYVADSGLFQSLLTVLLAVTGEWLAFLLLNYWLRADLITVELLRTTVPLLLAGTLVVFPLWDRLVSWTFGSRSGPEEQLA</sequence>
<reference evidence="2 3" key="1">
    <citation type="submission" date="2022-12" db="EMBL/GenBank/DDBJ databases">
        <title>Genome Sequence of Deinococcus aquaticus Type Strain PB314.</title>
        <authorList>
            <person name="Albert C."/>
            <person name="Hill J."/>
            <person name="Boren L."/>
            <person name="Scholz-Ng S."/>
            <person name="Fatema N."/>
            <person name="Grosso R."/>
            <person name="Soboslay E."/>
            <person name="Tuohy J."/>
        </authorList>
    </citation>
    <scope>NUCLEOTIDE SEQUENCE [LARGE SCALE GENOMIC DNA]</scope>
    <source>
        <strain evidence="2 3">PB-314</strain>
    </source>
</reference>
<evidence type="ECO:0000256" key="1">
    <source>
        <dbReference type="SAM" id="Phobius"/>
    </source>
</evidence>
<evidence type="ECO:0000313" key="2">
    <source>
        <dbReference type="EMBL" id="WDA58367.1"/>
    </source>
</evidence>
<feature type="transmembrane region" description="Helical" evidence="1">
    <location>
        <begin position="141"/>
        <end position="160"/>
    </location>
</feature>
<accession>A0ABY7UZN6</accession>
<keyword evidence="3" id="KW-1185">Reference proteome</keyword>
<dbReference type="RefSeq" id="WP_273988403.1">
    <property type="nucleotide sequence ID" value="NZ_BAABQT010000005.1"/>
</dbReference>
<dbReference type="Proteomes" id="UP001217044">
    <property type="component" value="Chromosome"/>
</dbReference>
<feature type="transmembrane region" description="Helical" evidence="1">
    <location>
        <begin position="81"/>
        <end position="102"/>
    </location>
</feature>
<keyword evidence="1" id="KW-1133">Transmembrane helix</keyword>